<accession>F0WCR3</accession>
<gene>
    <name evidence="1" type="primary">AlNc14C60G4442</name>
    <name evidence="1" type="ORF">ALNC14_051270</name>
</gene>
<dbReference type="HOGENOM" id="CLU_2008178_0_0_1"/>
<reference evidence="1" key="1">
    <citation type="journal article" date="2011" name="PLoS Biol.">
        <title>Gene gain and loss during evolution of obligate parasitism in the white rust pathogen of Arabidopsis thaliana.</title>
        <authorList>
            <person name="Kemen E."/>
            <person name="Gardiner A."/>
            <person name="Schultz-Larsen T."/>
            <person name="Kemen A.C."/>
            <person name="Balmuth A.L."/>
            <person name="Robert-Seilaniantz A."/>
            <person name="Bailey K."/>
            <person name="Holub E."/>
            <person name="Studholme D.J."/>
            <person name="Maclean D."/>
            <person name="Jones J.D."/>
        </authorList>
    </citation>
    <scope>NUCLEOTIDE SEQUENCE</scope>
</reference>
<name>F0WCR3_9STRA</name>
<sequence>MRRSPFDYYTMLLKAFSTGKVYDWTKNRWIMGKFYDGKRRWNETIAAQALKNAPAAAMGTQKRYSGRTTKLSKTMKHVDEETRAIVRNARLESLEADNYGIDESDCITDQADLKDEMYIDETVK</sequence>
<evidence type="ECO:0000313" key="1">
    <source>
        <dbReference type="EMBL" id="CCA18984.1"/>
    </source>
</evidence>
<organism evidence="1">
    <name type="scientific">Albugo laibachii Nc14</name>
    <dbReference type="NCBI Taxonomy" id="890382"/>
    <lineage>
        <taxon>Eukaryota</taxon>
        <taxon>Sar</taxon>
        <taxon>Stramenopiles</taxon>
        <taxon>Oomycota</taxon>
        <taxon>Peronosporomycetes</taxon>
        <taxon>Albuginales</taxon>
        <taxon>Albuginaceae</taxon>
        <taxon>Albugo</taxon>
    </lineage>
</organism>
<protein>
    <submittedName>
        <fullName evidence="1">AlNc14C60G4442 protein</fullName>
    </submittedName>
</protein>
<dbReference type="AlphaFoldDB" id="F0WCR3"/>
<proteinExistence type="predicted"/>
<dbReference type="EMBL" id="FR824105">
    <property type="protein sequence ID" value="CCA18984.1"/>
    <property type="molecule type" value="Genomic_DNA"/>
</dbReference>
<reference evidence="1" key="2">
    <citation type="submission" date="2011-02" db="EMBL/GenBank/DDBJ databases">
        <authorList>
            <person name="MacLean D."/>
        </authorList>
    </citation>
    <scope>NUCLEOTIDE SEQUENCE</scope>
</reference>